<evidence type="ECO:0000313" key="1">
    <source>
        <dbReference type="EMBL" id="MDR6531691.1"/>
    </source>
</evidence>
<protein>
    <submittedName>
        <fullName evidence="1">Metal-dependent HD superfamily phosphohydrolase</fullName>
    </submittedName>
</protein>
<keyword evidence="2" id="KW-1185">Reference proteome</keyword>
<accession>A0ABU1N149</accession>
<dbReference type="PIRSF" id="PIRSF035170">
    <property type="entry name" value="HD_phosphohydro"/>
    <property type="match status" value="1"/>
</dbReference>
<name>A0ABU1N149_9CAUL</name>
<proteinExistence type="predicted"/>
<dbReference type="EMBL" id="JAVDRL010000006">
    <property type="protein sequence ID" value="MDR6531691.1"/>
    <property type="molecule type" value="Genomic_DNA"/>
</dbReference>
<organism evidence="1 2">
    <name type="scientific">Caulobacter rhizosphaerae</name>
    <dbReference type="NCBI Taxonomy" id="2010972"/>
    <lineage>
        <taxon>Bacteria</taxon>
        <taxon>Pseudomonadati</taxon>
        <taxon>Pseudomonadota</taxon>
        <taxon>Alphaproteobacteria</taxon>
        <taxon>Caulobacterales</taxon>
        <taxon>Caulobacteraceae</taxon>
        <taxon>Caulobacter</taxon>
    </lineage>
</organism>
<dbReference type="PANTHER" id="PTHR21174">
    <property type="match status" value="1"/>
</dbReference>
<dbReference type="PANTHER" id="PTHR21174:SF0">
    <property type="entry name" value="HD PHOSPHOHYDROLASE FAMILY PROTEIN-RELATED"/>
    <property type="match status" value="1"/>
</dbReference>
<dbReference type="RefSeq" id="WP_056761775.1">
    <property type="nucleotide sequence ID" value="NZ_JAVDRL010000006.1"/>
</dbReference>
<dbReference type="SUPFAM" id="SSF109604">
    <property type="entry name" value="HD-domain/PDEase-like"/>
    <property type="match status" value="1"/>
</dbReference>
<reference evidence="1 2" key="1">
    <citation type="submission" date="2023-07" db="EMBL/GenBank/DDBJ databases">
        <title>Sorghum-associated microbial communities from plants grown in Nebraska, USA.</title>
        <authorList>
            <person name="Schachtman D."/>
        </authorList>
    </citation>
    <scope>NUCLEOTIDE SEQUENCE [LARGE SCALE GENOMIC DNA]</scope>
    <source>
        <strain evidence="1 2">DS2154</strain>
    </source>
</reference>
<sequence>MLSDAVLADIRALHEGEDRGYHDWSHPLALLGQLAEIETELDDPLAVRCAILLHDAIYEPRRADNETRSAELARRMLDSVVPAATLERAVRLIEATQHHAVPEDLPPGEVGDMARFLDMDLSILGAAPEAFDTYEAGVRHEYREVPETVFRAGRAAILERFLERDALYFSDWGKARFEARARENLRRSIRRLKAD</sequence>
<gene>
    <name evidence="1" type="ORF">J2800_002438</name>
</gene>
<comment type="caution">
    <text evidence="1">The sequence shown here is derived from an EMBL/GenBank/DDBJ whole genome shotgun (WGS) entry which is preliminary data.</text>
</comment>
<dbReference type="Proteomes" id="UP001262754">
    <property type="component" value="Unassembled WGS sequence"/>
</dbReference>
<evidence type="ECO:0000313" key="2">
    <source>
        <dbReference type="Proteomes" id="UP001262754"/>
    </source>
</evidence>
<dbReference type="InterPro" id="IPR009218">
    <property type="entry name" value="HD_phosphohydro"/>
</dbReference>
<dbReference type="Gene3D" id="1.10.3210.10">
    <property type="entry name" value="Hypothetical protein af1432"/>
    <property type="match status" value="1"/>
</dbReference>